<name>G7YRE4_CLOSI</name>
<keyword evidence="3" id="KW-1185">Reference proteome</keyword>
<sequence length="369" mass="42535">MVWVTFDEVGSNTAAYTYTLKEVSQCQLICKTDVECLAFVWHATAKRHLDPVMHKKLIKSRKCLDNIHRKLVIGGERCNGKTMPPSFLSGYSCQYQQRSRNGRCLLLIYSYFMPFLEGHYDDVLFPQGGYAQKCGGRSRFFSVPHGLSGKIRHKCFTTQTETYLHVINTSTEPGKATGNIKTNRKESSGSEKRHDGKPVMQVIIQTFTQKLVFERKTVPTSRIRTSSIRANLDGILDFIEAIFRLTKRAGDHQENTVNSYCVGRSSCKNWDWFMFLTCNDEDRFAPNIKNLTVQDLQGWFLCWKNAHGLSIYVRMCLDDIFVPELSVGWMLMNVCYGPVHDIHALLFTMHLQSKCTDGYRSWREDIWNQ</sequence>
<accession>G7YRE4</accession>
<evidence type="ECO:0000256" key="1">
    <source>
        <dbReference type="SAM" id="MobiDB-lite"/>
    </source>
</evidence>
<feature type="region of interest" description="Disordered" evidence="1">
    <location>
        <begin position="174"/>
        <end position="195"/>
    </location>
</feature>
<protein>
    <submittedName>
        <fullName evidence="2">Uncharacterized protein</fullName>
    </submittedName>
</protein>
<dbReference type="EMBL" id="DF144031">
    <property type="protein sequence ID" value="GAA55524.1"/>
    <property type="molecule type" value="Genomic_DNA"/>
</dbReference>
<dbReference type="Proteomes" id="UP000008909">
    <property type="component" value="Unassembled WGS sequence"/>
</dbReference>
<gene>
    <name evidence="2" type="ORF">CLF_108230</name>
</gene>
<evidence type="ECO:0000313" key="2">
    <source>
        <dbReference type="EMBL" id="GAA55524.1"/>
    </source>
</evidence>
<evidence type="ECO:0000313" key="3">
    <source>
        <dbReference type="Proteomes" id="UP000008909"/>
    </source>
</evidence>
<dbReference type="AlphaFoldDB" id="G7YRE4"/>
<organism evidence="2 3">
    <name type="scientific">Clonorchis sinensis</name>
    <name type="common">Chinese liver fluke</name>
    <dbReference type="NCBI Taxonomy" id="79923"/>
    <lineage>
        <taxon>Eukaryota</taxon>
        <taxon>Metazoa</taxon>
        <taxon>Spiralia</taxon>
        <taxon>Lophotrochozoa</taxon>
        <taxon>Platyhelminthes</taxon>
        <taxon>Trematoda</taxon>
        <taxon>Digenea</taxon>
        <taxon>Opisthorchiida</taxon>
        <taxon>Opisthorchiata</taxon>
        <taxon>Opisthorchiidae</taxon>
        <taxon>Clonorchis</taxon>
    </lineage>
</organism>
<proteinExistence type="predicted"/>
<reference key="2">
    <citation type="submission" date="2011-10" db="EMBL/GenBank/DDBJ databases">
        <title>The genome and transcriptome sequence of Clonorchis sinensis provide insights into the carcinogenic liver fluke.</title>
        <authorList>
            <person name="Wang X."/>
            <person name="Huang Y."/>
            <person name="Chen W."/>
            <person name="Liu H."/>
            <person name="Guo L."/>
            <person name="Chen Y."/>
            <person name="Luo F."/>
            <person name="Zhou W."/>
            <person name="Sun J."/>
            <person name="Mao Q."/>
            <person name="Liang P."/>
            <person name="Zhou C."/>
            <person name="Tian Y."/>
            <person name="Men J."/>
            <person name="Lv X."/>
            <person name="Huang L."/>
            <person name="Zhou J."/>
            <person name="Hu Y."/>
            <person name="Li R."/>
            <person name="Zhang F."/>
            <person name="Lei H."/>
            <person name="Li X."/>
            <person name="Hu X."/>
            <person name="Liang C."/>
            <person name="Xu J."/>
            <person name="Wu Z."/>
            <person name="Yu X."/>
        </authorList>
    </citation>
    <scope>NUCLEOTIDE SEQUENCE</scope>
    <source>
        <strain>Henan</strain>
    </source>
</reference>
<feature type="compositionally biased region" description="Basic and acidic residues" evidence="1">
    <location>
        <begin position="183"/>
        <end position="195"/>
    </location>
</feature>
<reference evidence="2" key="1">
    <citation type="journal article" date="2011" name="Genome Biol.">
        <title>The draft genome of the carcinogenic human liver fluke Clonorchis sinensis.</title>
        <authorList>
            <person name="Wang X."/>
            <person name="Chen W."/>
            <person name="Huang Y."/>
            <person name="Sun J."/>
            <person name="Men J."/>
            <person name="Liu H."/>
            <person name="Luo F."/>
            <person name="Guo L."/>
            <person name="Lv X."/>
            <person name="Deng C."/>
            <person name="Zhou C."/>
            <person name="Fan Y."/>
            <person name="Li X."/>
            <person name="Huang L."/>
            <person name="Hu Y."/>
            <person name="Liang C."/>
            <person name="Hu X."/>
            <person name="Xu J."/>
            <person name="Yu X."/>
        </authorList>
    </citation>
    <scope>NUCLEOTIDE SEQUENCE [LARGE SCALE GENOMIC DNA]</scope>
    <source>
        <strain evidence="2">Henan</strain>
    </source>
</reference>